<dbReference type="GO" id="GO:0000977">
    <property type="term" value="F:RNA polymerase II transcription regulatory region sequence-specific DNA binding"/>
    <property type="evidence" value="ECO:0007669"/>
    <property type="project" value="TreeGrafter"/>
</dbReference>
<accession>A0AAV7P1Z9</accession>
<dbReference type="InterPro" id="IPR036051">
    <property type="entry name" value="KRAB_dom_sf"/>
</dbReference>
<dbReference type="SUPFAM" id="SSF57667">
    <property type="entry name" value="beta-beta-alpha zinc fingers"/>
    <property type="match status" value="2"/>
</dbReference>
<dbReference type="PROSITE" id="PS00028">
    <property type="entry name" value="ZINC_FINGER_C2H2_1"/>
    <property type="match status" value="3"/>
</dbReference>
<evidence type="ECO:0000259" key="14">
    <source>
        <dbReference type="PROSITE" id="PS50805"/>
    </source>
</evidence>
<keyword evidence="9" id="KW-0804">Transcription</keyword>
<organism evidence="15 16">
    <name type="scientific">Pleurodeles waltl</name>
    <name type="common">Iberian ribbed newt</name>
    <dbReference type="NCBI Taxonomy" id="8319"/>
    <lineage>
        <taxon>Eukaryota</taxon>
        <taxon>Metazoa</taxon>
        <taxon>Chordata</taxon>
        <taxon>Craniata</taxon>
        <taxon>Vertebrata</taxon>
        <taxon>Euteleostomi</taxon>
        <taxon>Amphibia</taxon>
        <taxon>Batrachia</taxon>
        <taxon>Caudata</taxon>
        <taxon>Salamandroidea</taxon>
        <taxon>Salamandridae</taxon>
        <taxon>Pleurodelinae</taxon>
        <taxon>Pleurodeles</taxon>
    </lineage>
</organism>
<comment type="similarity">
    <text evidence="2">Belongs to the krueppel C2H2-type zinc-finger protein family.</text>
</comment>
<dbReference type="GO" id="GO:0008270">
    <property type="term" value="F:zinc ion binding"/>
    <property type="evidence" value="ECO:0007669"/>
    <property type="project" value="UniProtKB-KW"/>
</dbReference>
<keyword evidence="4" id="KW-0677">Repeat</keyword>
<dbReference type="EMBL" id="JANPWB010000011">
    <property type="protein sequence ID" value="KAJ1121739.1"/>
    <property type="molecule type" value="Genomic_DNA"/>
</dbReference>
<feature type="domain" description="C2H2-type" evidence="13">
    <location>
        <begin position="392"/>
        <end position="419"/>
    </location>
</feature>
<keyword evidence="3" id="KW-0479">Metal-binding</keyword>
<evidence type="ECO:0000256" key="1">
    <source>
        <dbReference type="ARBA" id="ARBA00004123"/>
    </source>
</evidence>
<evidence type="ECO:0000256" key="6">
    <source>
        <dbReference type="ARBA" id="ARBA00022833"/>
    </source>
</evidence>
<comment type="caution">
    <text evidence="15">The sequence shown here is derived from an EMBL/GenBank/DDBJ whole genome shotgun (WGS) entry which is preliminary data.</text>
</comment>
<dbReference type="Proteomes" id="UP001066276">
    <property type="component" value="Chromosome 7"/>
</dbReference>
<evidence type="ECO:0000313" key="16">
    <source>
        <dbReference type="Proteomes" id="UP001066276"/>
    </source>
</evidence>
<feature type="compositionally biased region" description="Polar residues" evidence="12">
    <location>
        <begin position="258"/>
        <end position="269"/>
    </location>
</feature>
<evidence type="ECO:0000256" key="8">
    <source>
        <dbReference type="ARBA" id="ARBA00023125"/>
    </source>
</evidence>
<feature type="region of interest" description="Disordered" evidence="12">
    <location>
        <begin position="250"/>
        <end position="269"/>
    </location>
</feature>
<dbReference type="Pfam" id="PF01352">
    <property type="entry name" value="KRAB"/>
    <property type="match status" value="1"/>
</dbReference>
<feature type="domain" description="C2H2-type" evidence="13">
    <location>
        <begin position="420"/>
        <end position="447"/>
    </location>
</feature>
<protein>
    <submittedName>
        <fullName evidence="15">Uncharacterized protein</fullName>
    </submittedName>
</protein>
<evidence type="ECO:0000256" key="7">
    <source>
        <dbReference type="ARBA" id="ARBA00023015"/>
    </source>
</evidence>
<keyword evidence="16" id="KW-1185">Reference proteome</keyword>
<dbReference type="AlphaFoldDB" id="A0AAV7P1Z9"/>
<dbReference type="PROSITE" id="PS50805">
    <property type="entry name" value="KRAB"/>
    <property type="match status" value="1"/>
</dbReference>
<dbReference type="Gene3D" id="3.30.160.60">
    <property type="entry name" value="Classic Zinc Finger"/>
    <property type="match status" value="3"/>
</dbReference>
<evidence type="ECO:0000256" key="3">
    <source>
        <dbReference type="ARBA" id="ARBA00022723"/>
    </source>
</evidence>
<evidence type="ECO:0000256" key="5">
    <source>
        <dbReference type="ARBA" id="ARBA00022771"/>
    </source>
</evidence>
<reference evidence="15" key="1">
    <citation type="journal article" date="2022" name="bioRxiv">
        <title>Sequencing and chromosome-scale assembly of the giantPleurodeles waltlgenome.</title>
        <authorList>
            <person name="Brown T."/>
            <person name="Elewa A."/>
            <person name="Iarovenko S."/>
            <person name="Subramanian E."/>
            <person name="Araus A.J."/>
            <person name="Petzold A."/>
            <person name="Susuki M."/>
            <person name="Suzuki K.-i.T."/>
            <person name="Hayashi T."/>
            <person name="Toyoda A."/>
            <person name="Oliveira C."/>
            <person name="Osipova E."/>
            <person name="Leigh N.D."/>
            <person name="Simon A."/>
            <person name="Yun M.H."/>
        </authorList>
    </citation>
    <scope>NUCLEOTIDE SEQUENCE</scope>
    <source>
        <strain evidence="15">20211129_DDA</strain>
        <tissue evidence="15">Liver</tissue>
    </source>
</reference>
<dbReference type="CDD" id="cd07765">
    <property type="entry name" value="KRAB_A-box"/>
    <property type="match status" value="1"/>
</dbReference>
<evidence type="ECO:0000313" key="15">
    <source>
        <dbReference type="EMBL" id="KAJ1121739.1"/>
    </source>
</evidence>
<dbReference type="InterPro" id="IPR001909">
    <property type="entry name" value="KRAB"/>
</dbReference>
<evidence type="ECO:0000256" key="11">
    <source>
        <dbReference type="PROSITE-ProRule" id="PRU00042"/>
    </source>
</evidence>
<keyword evidence="8" id="KW-0238">DNA-binding</keyword>
<dbReference type="FunFam" id="3.30.160.60:FF:000060">
    <property type="entry name" value="zinc finger protein 436"/>
    <property type="match status" value="1"/>
</dbReference>
<evidence type="ECO:0000256" key="2">
    <source>
        <dbReference type="ARBA" id="ARBA00006991"/>
    </source>
</evidence>
<dbReference type="PANTHER" id="PTHR24381:SF269">
    <property type="entry name" value="ZINC FINGER PROTEIN 398"/>
    <property type="match status" value="1"/>
</dbReference>
<dbReference type="Pfam" id="PF00096">
    <property type="entry name" value="zf-C2H2"/>
    <property type="match status" value="3"/>
</dbReference>
<dbReference type="GO" id="GO:0000981">
    <property type="term" value="F:DNA-binding transcription factor activity, RNA polymerase II-specific"/>
    <property type="evidence" value="ECO:0007669"/>
    <property type="project" value="TreeGrafter"/>
</dbReference>
<dbReference type="Gene3D" id="6.10.140.140">
    <property type="match status" value="1"/>
</dbReference>
<evidence type="ECO:0000256" key="10">
    <source>
        <dbReference type="ARBA" id="ARBA00023242"/>
    </source>
</evidence>
<name>A0AAV7P1Z9_PLEWA</name>
<feature type="region of interest" description="Disordered" evidence="12">
    <location>
        <begin position="216"/>
        <end position="235"/>
    </location>
</feature>
<evidence type="ECO:0000259" key="13">
    <source>
        <dbReference type="PROSITE" id="PS50157"/>
    </source>
</evidence>
<evidence type="ECO:0000256" key="9">
    <source>
        <dbReference type="ARBA" id="ARBA00023163"/>
    </source>
</evidence>
<dbReference type="FunFam" id="3.30.160.60:FF:001480">
    <property type="entry name" value="Si:cabz01071911.3"/>
    <property type="match status" value="1"/>
</dbReference>
<proteinExistence type="inferred from homology"/>
<feature type="region of interest" description="Disordered" evidence="12">
    <location>
        <begin position="324"/>
        <end position="348"/>
    </location>
</feature>
<dbReference type="InterPro" id="IPR013087">
    <property type="entry name" value="Znf_C2H2_type"/>
</dbReference>
<dbReference type="InterPro" id="IPR036236">
    <property type="entry name" value="Znf_C2H2_sf"/>
</dbReference>
<feature type="region of interest" description="Disordered" evidence="12">
    <location>
        <begin position="15"/>
        <end position="43"/>
    </location>
</feature>
<evidence type="ECO:0000256" key="4">
    <source>
        <dbReference type="ARBA" id="ARBA00022737"/>
    </source>
</evidence>
<dbReference type="SUPFAM" id="SSF109640">
    <property type="entry name" value="KRAB domain (Kruppel-associated box)"/>
    <property type="match status" value="1"/>
</dbReference>
<dbReference type="FunFam" id="3.30.160.60:FF:000065">
    <property type="entry name" value="B-cell CLL/lymphoma 6, member B"/>
    <property type="match status" value="1"/>
</dbReference>
<keyword evidence="10" id="KW-0539">Nucleus</keyword>
<feature type="domain" description="C2H2-type" evidence="13">
    <location>
        <begin position="364"/>
        <end position="391"/>
    </location>
</feature>
<dbReference type="GO" id="GO:0005634">
    <property type="term" value="C:nucleus"/>
    <property type="evidence" value="ECO:0007669"/>
    <property type="project" value="UniProtKB-SubCell"/>
</dbReference>
<dbReference type="PANTHER" id="PTHR24381">
    <property type="entry name" value="ZINC FINGER PROTEIN"/>
    <property type="match status" value="1"/>
</dbReference>
<dbReference type="SMART" id="SM00349">
    <property type="entry name" value="KRAB"/>
    <property type="match status" value="1"/>
</dbReference>
<sequence length="453" mass="51660">MRSSAGSSLAPLFTRGRRCVSRGPSVTPFRPDPSARRSSARNHSRERWTMSWQEYDETQASFHDASAYFSEDEWRLLHDWQKELYENVMREIHQALVSLGPLIATTVFSLRAKENQNLYPVDNDESEQTHDFHDSPSGFIASADVVFDVKQEENLLPKNPQTARGRERDDCVSQEPASIYIDQFGAEAKESGIDQDYGHILISASLKDEQETYCIDDEDSGSEESLSSPTGGRSIRKHMEVAEFVNRPNSRVPRKYSSRNTSVELPQDSAEQINPGSLLQSEDYWDQREEEISKGGFNDPKKKVGLAQKNNQRKSDLKNSHFLRGLPNVHKTPRAHGCSEPEESFSHNPKLTQLKGERSKVGRYACSACGKTFFYKANLVVHYRSHSGEKPCSCTCCGKSFSRQDNLKRHMRMHTGERPYKCTECGKHFTWKESFKLHQRTHIEGDPSSRKTQ</sequence>
<keyword evidence="6" id="KW-0862">Zinc</keyword>
<keyword evidence="5 11" id="KW-0863">Zinc-finger</keyword>
<comment type="subcellular location">
    <subcellularLocation>
        <location evidence="1">Nucleus</location>
    </subcellularLocation>
</comment>
<keyword evidence="7" id="KW-0805">Transcription regulation</keyword>
<evidence type="ECO:0000256" key="12">
    <source>
        <dbReference type="SAM" id="MobiDB-lite"/>
    </source>
</evidence>
<gene>
    <name evidence="15" type="ORF">NDU88_000258</name>
</gene>
<dbReference type="SMART" id="SM00355">
    <property type="entry name" value="ZnF_C2H2"/>
    <property type="match status" value="3"/>
</dbReference>
<feature type="domain" description="KRAB" evidence="14">
    <location>
        <begin position="60"/>
        <end position="131"/>
    </location>
</feature>
<dbReference type="PROSITE" id="PS50157">
    <property type="entry name" value="ZINC_FINGER_C2H2_2"/>
    <property type="match status" value="3"/>
</dbReference>